<dbReference type="Proteomes" id="UP000254797">
    <property type="component" value="Unassembled WGS sequence"/>
</dbReference>
<proteinExistence type="predicted"/>
<protein>
    <submittedName>
        <fullName evidence="1">Immunity protein, bacteriocin-associated integral membrane protein subfamily</fullName>
    </submittedName>
</protein>
<accession>A0A380JZC5</accession>
<dbReference type="EMBL" id="UHFG01000004">
    <property type="protein sequence ID" value="SUN51120.1"/>
    <property type="molecule type" value="Genomic_DNA"/>
</dbReference>
<reference evidence="1 2" key="1">
    <citation type="submission" date="2018-06" db="EMBL/GenBank/DDBJ databases">
        <authorList>
            <consortium name="Pathogen Informatics"/>
            <person name="Doyle S."/>
        </authorList>
    </citation>
    <scope>NUCLEOTIDE SEQUENCE [LARGE SCALE GENOMIC DNA]</scope>
    <source>
        <strain evidence="1 2">NCTC4670</strain>
    </source>
</reference>
<evidence type="ECO:0000313" key="1">
    <source>
        <dbReference type="EMBL" id="SUN51120.1"/>
    </source>
</evidence>
<name>A0A380JZC5_STRDY</name>
<sequence length="103" mass="11806">MKRFFVILSNLLTSLFLVWMFTIWSDTYVSHYYPSVSVYTSKPEASFEKLADSLSHLAKETDSLIAIQHQEPGAEGKTVFTYTVFGQGKLPEPLSEKKTQRCY</sequence>
<organism evidence="1 2">
    <name type="scientific">Streptococcus dysgalactiae subsp. dysgalactiae</name>
    <dbReference type="NCBI Taxonomy" id="99822"/>
    <lineage>
        <taxon>Bacteria</taxon>
        <taxon>Bacillati</taxon>
        <taxon>Bacillota</taxon>
        <taxon>Bacilli</taxon>
        <taxon>Lactobacillales</taxon>
        <taxon>Streptococcaceae</taxon>
        <taxon>Streptococcus</taxon>
    </lineage>
</organism>
<dbReference type="AlphaFoldDB" id="A0A380JZC5"/>
<gene>
    <name evidence="1" type="ORF">NCTC4670_01838</name>
</gene>
<evidence type="ECO:0000313" key="2">
    <source>
        <dbReference type="Proteomes" id="UP000254797"/>
    </source>
</evidence>